<dbReference type="Proteomes" id="UP001596514">
    <property type="component" value="Unassembled WGS sequence"/>
</dbReference>
<keyword evidence="2" id="KW-1185">Reference proteome</keyword>
<dbReference type="Gene3D" id="1.20.1270.360">
    <property type="match status" value="1"/>
</dbReference>
<dbReference type="RefSeq" id="WP_343974764.1">
    <property type="nucleotide sequence ID" value="NZ_BAAAGK010000127.1"/>
</dbReference>
<comment type="caution">
    <text evidence="1">The sequence shown here is derived from an EMBL/GenBank/DDBJ whole genome shotgun (WGS) entry which is preliminary data.</text>
</comment>
<dbReference type="CDD" id="cd08026">
    <property type="entry name" value="DUF326"/>
    <property type="match status" value="1"/>
</dbReference>
<proteinExistence type="predicted"/>
<dbReference type="Pfam" id="PF03860">
    <property type="entry name" value="Csp"/>
    <property type="match status" value="1"/>
</dbReference>
<evidence type="ECO:0000313" key="2">
    <source>
        <dbReference type="Proteomes" id="UP001596514"/>
    </source>
</evidence>
<dbReference type="PANTHER" id="PTHR37310:SF1">
    <property type="entry name" value="CYTOPLASMIC PROTEIN"/>
    <property type="match status" value="1"/>
</dbReference>
<reference evidence="2" key="1">
    <citation type="journal article" date="2019" name="Int. J. Syst. Evol. Microbiol.">
        <title>The Global Catalogue of Microorganisms (GCM) 10K type strain sequencing project: providing services to taxonomists for standard genome sequencing and annotation.</title>
        <authorList>
            <consortium name="The Broad Institute Genomics Platform"/>
            <consortium name="The Broad Institute Genome Sequencing Center for Infectious Disease"/>
            <person name="Wu L."/>
            <person name="Ma J."/>
        </authorList>
    </citation>
    <scope>NUCLEOTIDE SEQUENCE [LARGE SCALE GENOMIC DNA]</scope>
    <source>
        <strain evidence="2">JCM 10083</strain>
    </source>
</reference>
<gene>
    <name evidence="1" type="ORF">ACFQVD_35755</name>
</gene>
<dbReference type="InterPro" id="IPR044543">
    <property type="entry name" value="YHJQ-like"/>
</dbReference>
<dbReference type="PANTHER" id="PTHR37310">
    <property type="entry name" value="CYTOPLASMIC PROTEIN-RELATED"/>
    <property type="match status" value="1"/>
</dbReference>
<dbReference type="EMBL" id="JBHTEE010000001">
    <property type="protein sequence ID" value="MFC7605471.1"/>
    <property type="molecule type" value="Genomic_DNA"/>
</dbReference>
<accession>A0ABW2TB65</accession>
<name>A0ABW2TB65_9ACTN</name>
<evidence type="ECO:0000313" key="1">
    <source>
        <dbReference type="EMBL" id="MFC7605471.1"/>
    </source>
</evidence>
<protein>
    <submittedName>
        <fullName evidence="1">Four-helix bundle copper-binding protein</fullName>
    </submittedName>
</protein>
<sequence length="118" mass="13149">MSHAVKMNPQVQKNIDMCLESHSRCEQTMTYCLMQGGRYADMSLIGPLMDCADMTRLCADMMMRQSPMAKEMSAMCAKAANKCADACMSMESDQMMKECADACRTWAEACRTMANARA</sequence>
<dbReference type="InterPro" id="IPR005560">
    <property type="entry name" value="Csp_YhjQ"/>
</dbReference>
<organism evidence="1 2">
    <name type="scientific">Streptosporangium amethystogenes subsp. fukuiense</name>
    <dbReference type="NCBI Taxonomy" id="698418"/>
    <lineage>
        <taxon>Bacteria</taxon>
        <taxon>Bacillati</taxon>
        <taxon>Actinomycetota</taxon>
        <taxon>Actinomycetes</taxon>
        <taxon>Streptosporangiales</taxon>
        <taxon>Streptosporangiaceae</taxon>
        <taxon>Streptosporangium</taxon>
    </lineage>
</organism>